<dbReference type="HOGENOM" id="CLU_039781_0_0_2"/>
<dbReference type="PANTHER" id="PTHR11703:SF0">
    <property type="entry name" value="DEOXYHYPUSINE SYNTHASE"/>
    <property type="match status" value="1"/>
</dbReference>
<comment type="pathway">
    <text evidence="5">Protein modification.</text>
</comment>
<dbReference type="InterPro" id="IPR029035">
    <property type="entry name" value="DHS-like_NAD/FAD-binding_dom"/>
</dbReference>
<protein>
    <recommendedName>
        <fullName evidence="4">Probable deoxyhypusine synthase</fullName>
    </recommendedName>
</protein>
<evidence type="ECO:0000256" key="5">
    <source>
        <dbReference type="ARBA" id="ARBA00043952"/>
    </source>
</evidence>
<dbReference type="Gene3D" id="3.40.910.10">
    <property type="entry name" value="Deoxyhypusine synthase"/>
    <property type="match status" value="1"/>
</dbReference>
<dbReference type="InterPro" id="IPR036982">
    <property type="entry name" value="Deoxyhypusine_synthase_sf"/>
</dbReference>
<dbReference type="Pfam" id="PF01916">
    <property type="entry name" value="DS"/>
    <property type="match status" value="1"/>
</dbReference>
<reference evidence="6" key="1">
    <citation type="submission" date="2007-06" db="EMBL/GenBank/DDBJ databases">
        <title>Complete sequence of Methanococcus aeolicus Nankai-3.</title>
        <authorList>
            <consortium name="US DOE Joint Genome Institute"/>
            <person name="Copeland A."/>
            <person name="Lucas S."/>
            <person name="Lapidus A."/>
            <person name="Barry K."/>
            <person name="Glavina del Rio T."/>
            <person name="Dalin E."/>
            <person name="Tice H."/>
            <person name="Pitluck S."/>
            <person name="Chain P."/>
            <person name="Malfatti S."/>
            <person name="Shin M."/>
            <person name="Vergez L."/>
            <person name="Schmutz J."/>
            <person name="Larimer F."/>
            <person name="Land M."/>
            <person name="Hauser L."/>
            <person name="Kyrpides N."/>
            <person name="Lykidis A."/>
            <person name="Sieprawska-Lupa M."/>
            <person name="Whitman W.B."/>
            <person name="Richardson P."/>
        </authorList>
    </citation>
    <scope>NUCLEOTIDE SEQUENCE [LARGE SCALE GENOMIC DNA]</scope>
    <source>
        <strain evidence="6">Nankai-3</strain>
    </source>
</reference>
<accession>A6UX27</accession>
<dbReference type="Proteomes" id="UP000001106">
    <property type="component" value="Chromosome"/>
</dbReference>
<keyword evidence="3" id="KW-0520">NAD</keyword>
<dbReference type="KEGG" id="mae:Maeo_1473"/>
<dbReference type="GO" id="GO:0005737">
    <property type="term" value="C:cytoplasm"/>
    <property type="evidence" value="ECO:0007669"/>
    <property type="project" value="TreeGrafter"/>
</dbReference>
<dbReference type="STRING" id="419665.Maeo_1473"/>
<proteinExistence type="inferred from homology"/>
<dbReference type="EMBL" id="CP000743">
    <property type="protein sequence ID" value="ABR57049.1"/>
    <property type="molecule type" value="Genomic_DNA"/>
</dbReference>
<dbReference type="AlphaFoldDB" id="A6UX27"/>
<evidence type="ECO:0000256" key="2">
    <source>
        <dbReference type="ARBA" id="ARBA00009892"/>
    </source>
</evidence>
<evidence type="ECO:0000256" key="4">
    <source>
        <dbReference type="ARBA" id="ARBA00039467"/>
    </source>
</evidence>
<gene>
    <name evidence="6" type="ordered locus">Maeo_1473</name>
</gene>
<organism evidence="6 7">
    <name type="scientific">Methanococcus aeolicus (strain ATCC BAA-1280 / DSM 17508 / OCM 812 / Nankai-3)</name>
    <dbReference type="NCBI Taxonomy" id="419665"/>
    <lineage>
        <taxon>Archaea</taxon>
        <taxon>Methanobacteriati</taxon>
        <taxon>Methanobacteriota</taxon>
        <taxon>Methanomada group</taxon>
        <taxon>Methanococci</taxon>
        <taxon>Methanococcales</taxon>
        <taxon>Methanococcaceae</taxon>
        <taxon>Methanococcus</taxon>
    </lineage>
</organism>
<dbReference type="SUPFAM" id="SSF52467">
    <property type="entry name" value="DHS-like NAD/FAD-binding domain"/>
    <property type="match status" value="1"/>
</dbReference>
<dbReference type="NCBIfam" id="TIGR00321">
    <property type="entry name" value="dhys"/>
    <property type="match status" value="1"/>
</dbReference>
<dbReference type="GeneID" id="5327551"/>
<dbReference type="eggNOG" id="arCOG04142">
    <property type="taxonomic scope" value="Archaea"/>
</dbReference>
<evidence type="ECO:0000256" key="3">
    <source>
        <dbReference type="ARBA" id="ARBA00023027"/>
    </source>
</evidence>
<dbReference type="RefSeq" id="WP_011974181.1">
    <property type="nucleotide sequence ID" value="NC_009635.1"/>
</dbReference>
<keyword evidence="7" id="KW-1185">Reference proteome</keyword>
<dbReference type="GO" id="GO:0034038">
    <property type="term" value="F:deoxyhypusine synthase activity"/>
    <property type="evidence" value="ECO:0007669"/>
    <property type="project" value="TreeGrafter"/>
</dbReference>
<dbReference type="PANTHER" id="PTHR11703">
    <property type="entry name" value="DEOXYHYPUSINE SYNTHASE"/>
    <property type="match status" value="1"/>
</dbReference>
<dbReference type="NCBIfam" id="NF003052">
    <property type="entry name" value="PRK03971.1"/>
    <property type="match status" value="1"/>
</dbReference>
<comment type="function">
    <text evidence="1">Catalyzes the NAD-dependent oxidative cleavage of spermidine and the subsequent transfer of the butylamine moiety of spermidine to the epsilon-amino group of a specific lysine residue of the eIF-5A precursor protein to form the intermediate deoxyhypusine residue.</text>
</comment>
<dbReference type="InterPro" id="IPR002773">
    <property type="entry name" value="Deoxyhypusine_synthase"/>
</dbReference>
<keyword evidence="6" id="KW-0808">Transferase</keyword>
<dbReference type="FunFam" id="3.40.910.10:FF:000010">
    <property type="entry name" value="Deoxyhypusine synthase"/>
    <property type="match status" value="1"/>
</dbReference>
<sequence length="342" mass="38731">MREKGEKITQPKDIILKKSDEINGLEVEGPSLDNDIDLKDIITNYYQKIGFQATAVGNAINIWKNIDKIKQTDEITVFMGYTSNMVSSGLREIISYLAKHNKIDVIVTTAGGVEEDFIKCLKPFIVGEWDLDGNYLREKGINRIGNIYVPNDRYIEFETYMTEFFELLDEKQQQTNNIISAQEFCYELGKFMDRKLPDEAKEKSIIYWAYKNNIPMFCPAITDGSIGDMLYFYKIERKSNLKIDIAEDIVKLNDIAVNSKKTACIVLGGSLPKHSIINANLFREGTDYAIYITTAIPNDGSLSGAPPEEGISWGKIQSKADFVEVWADATIVFPLIVYGVFK</sequence>
<evidence type="ECO:0000313" key="7">
    <source>
        <dbReference type="Proteomes" id="UP000001106"/>
    </source>
</evidence>
<name>A6UX27_META3</name>
<evidence type="ECO:0000313" key="6">
    <source>
        <dbReference type="EMBL" id="ABR57049.1"/>
    </source>
</evidence>
<comment type="similarity">
    <text evidence="2">Belongs to the deoxyhypusine synthase family.</text>
</comment>
<evidence type="ECO:0000256" key="1">
    <source>
        <dbReference type="ARBA" id="ARBA00002823"/>
    </source>
</evidence>